<feature type="region of interest" description="Disordered" evidence="5">
    <location>
        <begin position="1"/>
        <end position="89"/>
    </location>
</feature>
<evidence type="ECO:0000256" key="3">
    <source>
        <dbReference type="ARBA" id="ARBA00022833"/>
    </source>
</evidence>
<dbReference type="EMBL" id="JAHFXF010000088">
    <property type="protein sequence ID" value="KAG9696969.1"/>
    <property type="molecule type" value="Genomic_DNA"/>
</dbReference>
<protein>
    <recommendedName>
        <fullName evidence="6">RING-type domain-containing protein</fullName>
    </recommendedName>
</protein>
<feature type="compositionally biased region" description="Polar residues" evidence="5">
    <location>
        <begin position="114"/>
        <end position="126"/>
    </location>
</feature>
<feature type="compositionally biased region" description="Low complexity" evidence="5">
    <location>
        <begin position="666"/>
        <end position="679"/>
    </location>
</feature>
<comment type="caution">
    <text evidence="7">The sequence shown here is derived from an EMBL/GenBank/DDBJ whole genome shotgun (WGS) entry which is preliminary data.</text>
</comment>
<keyword evidence="3" id="KW-0862">Zinc</keyword>
<feature type="compositionally biased region" description="Low complexity" evidence="5">
    <location>
        <begin position="489"/>
        <end position="501"/>
    </location>
</feature>
<evidence type="ECO:0000256" key="4">
    <source>
        <dbReference type="PROSITE-ProRule" id="PRU00175"/>
    </source>
</evidence>
<sequence length="785" mass="81998">MSFSSNHWSFDGSSFNFSPWNRNQNSDDHSQSHHQPTNPPNPSYQYPPPQHSASSSSLYPRLPLPNSTQSRHHSTAAQSRPLQHSTPSASLHAALREGADFLPPSIVPRLPQLSRPNSASAQQSSFGYIPNHFFYSPPQSPQEPDPPHHTATANLGHQSATSSSVQPFAGPSFTNHSVGPSISNPLSHPQPTDHTAPIERMSSAFRSGQSHYQNFADQQHVKEEASTTMPASTSATTSRKRAHPSDPGTPPSATKRRLNPAPAPIELDDTDEDEIEELGPDNDILAKEREALVTKQREESNKISRIGELNCMICLEHFTNMTATHCGHIFCHECLTQALIASQRNSDHNYVLILDLPDLHFLIRSHKTQPKQFIMETIRNAANAAANYVGLGGTTEENREGETSHIAGGEAPQNAATGTSQSGVEPVSGKLGRGEAGEPYDAGNVDGASGLGGSSIQNPSSDYTSQSTTGYGRSTGTGAGSGLTGSGLGSNTTSSRTTSSQPLSQKVSETFGVGGGDKHSGGLGSREDGPGYGTSSKRDKDSSLGSVIGHGSNPDKYLYDSKTAPGLGGHRIGDDFSDNNTRNEGGESIPSNLGSDAAAGKAGAHSSSGGLTGRSDNDRYSSGTGESLTQKAKDYLPGTSSQSNTQNDSALAGAREVIGGSGRNETGYGSSTYGSSNTSALPVRTHDSSSTTADSLTQGSVSGASYGGTGSGLTGTSSGAAGGLTGSSTTGIGDVACEEEREGYKPHGGHPIGEAAHETVDGKQTWLDYRNDPNLPVARAEPADL</sequence>
<reference evidence="7" key="1">
    <citation type="journal article" date="2021" name="J Fungi (Basel)">
        <title>Virulence traits and population genomics of the black yeast Aureobasidium melanogenum.</title>
        <authorList>
            <person name="Cernosa A."/>
            <person name="Sun X."/>
            <person name="Gostincar C."/>
            <person name="Fang C."/>
            <person name="Gunde-Cimerman N."/>
            <person name="Song Z."/>
        </authorList>
    </citation>
    <scope>NUCLEOTIDE SEQUENCE</scope>
    <source>
        <strain evidence="7">EXF-9911</strain>
    </source>
</reference>
<gene>
    <name evidence="7" type="ORF">KCU76_g3350</name>
</gene>
<feature type="region of interest" description="Disordered" evidence="5">
    <location>
        <begin position="218"/>
        <end position="276"/>
    </location>
</feature>
<accession>A0A9P8ERI1</accession>
<dbReference type="PROSITE" id="PS00518">
    <property type="entry name" value="ZF_RING_1"/>
    <property type="match status" value="1"/>
</dbReference>
<feature type="compositionally biased region" description="Polar residues" evidence="5">
    <location>
        <begin position="688"/>
        <end position="698"/>
    </location>
</feature>
<feature type="compositionally biased region" description="Basic and acidic residues" evidence="5">
    <location>
        <begin position="516"/>
        <end position="529"/>
    </location>
</feature>
<feature type="compositionally biased region" description="Polar residues" evidence="5">
    <location>
        <begin position="75"/>
        <end position="89"/>
    </location>
</feature>
<feature type="compositionally biased region" description="Pro residues" evidence="5">
    <location>
        <begin position="37"/>
        <end position="50"/>
    </location>
</feature>
<dbReference type="InterPro" id="IPR013083">
    <property type="entry name" value="Znf_RING/FYVE/PHD"/>
</dbReference>
<dbReference type="Pfam" id="PF13445">
    <property type="entry name" value="zf-RING_UBOX"/>
    <property type="match status" value="1"/>
</dbReference>
<feature type="region of interest" description="Disordered" evidence="5">
    <location>
        <begin position="106"/>
        <end position="196"/>
    </location>
</feature>
<evidence type="ECO:0000256" key="5">
    <source>
        <dbReference type="SAM" id="MobiDB-lite"/>
    </source>
</evidence>
<evidence type="ECO:0000256" key="1">
    <source>
        <dbReference type="ARBA" id="ARBA00022723"/>
    </source>
</evidence>
<dbReference type="OrthoDB" id="6270329at2759"/>
<feature type="region of interest" description="Disordered" evidence="5">
    <location>
        <begin position="766"/>
        <end position="785"/>
    </location>
</feature>
<feature type="non-terminal residue" evidence="7">
    <location>
        <position position="785"/>
    </location>
</feature>
<feature type="domain" description="RING-type" evidence="6">
    <location>
        <begin position="311"/>
        <end position="337"/>
    </location>
</feature>
<feature type="compositionally biased region" description="Polar residues" evidence="5">
    <location>
        <begin position="151"/>
        <end position="193"/>
    </location>
</feature>
<evidence type="ECO:0000259" key="6">
    <source>
        <dbReference type="PROSITE" id="PS50089"/>
    </source>
</evidence>
<feature type="compositionally biased region" description="Polar residues" evidence="5">
    <location>
        <begin position="638"/>
        <end position="649"/>
    </location>
</feature>
<feature type="compositionally biased region" description="Low complexity" evidence="5">
    <location>
        <begin position="226"/>
        <end position="237"/>
    </location>
</feature>
<evidence type="ECO:0000256" key="2">
    <source>
        <dbReference type="ARBA" id="ARBA00022771"/>
    </source>
</evidence>
<dbReference type="InterPro" id="IPR027370">
    <property type="entry name" value="Znf-RING_euk"/>
</dbReference>
<dbReference type="Proteomes" id="UP000779574">
    <property type="component" value="Unassembled WGS sequence"/>
</dbReference>
<feature type="compositionally biased region" description="Low complexity" evidence="5">
    <location>
        <begin position="594"/>
        <end position="609"/>
    </location>
</feature>
<feature type="compositionally biased region" description="Polar residues" evidence="5">
    <location>
        <begin position="578"/>
        <end position="593"/>
    </location>
</feature>
<organism evidence="7 8">
    <name type="scientific">Aureobasidium melanogenum</name>
    <name type="common">Aureobasidium pullulans var. melanogenum</name>
    <dbReference type="NCBI Taxonomy" id="46634"/>
    <lineage>
        <taxon>Eukaryota</taxon>
        <taxon>Fungi</taxon>
        <taxon>Dikarya</taxon>
        <taxon>Ascomycota</taxon>
        <taxon>Pezizomycotina</taxon>
        <taxon>Dothideomycetes</taxon>
        <taxon>Dothideomycetidae</taxon>
        <taxon>Dothideales</taxon>
        <taxon>Saccotheciaceae</taxon>
        <taxon>Aureobasidium</taxon>
    </lineage>
</organism>
<proteinExistence type="predicted"/>
<dbReference type="AlphaFoldDB" id="A0A9P8ERI1"/>
<dbReference type="Gene3D" id="3.30.40.10">
    <property type="entry name" value="Zinc/RING finger domain, C3HC4 (zinc finger)"/>
    <property type="match status" value="1"/>
</dbReference>
<feature type="compositionally biased region" description="Low complexity" evidence="5">
    <location>
        <begin position="51"/>
        <end position="67"/>
    </location>
</feature>
<evidence type="ECO:0000313" key="8">
    <source>
        <dbReference type="Proteomes" id="UP000779574"/>
    </source>
</evidence>
<feature type="compositionally biased region" description="Low complexity" evidence="5">
    <location>
        <begin position="463"/>
        <end position="472"/>
    </location>
</feature>
<dbReference type="SUPFAM" id="SSF57850">
    <property type="entry name" value="RING/U-box"/>
    <property type="match status" value="1"/>
</dbReference>
<feature type="region of interest" description="Disordered" evidence="5">
    <location>
        <begin position="393"/>
        <end position="755"/>
    </location>
</feature>
<feature type="compositionally biased region" description="Polar residues" evidence="5">
    <location>
        <begin position="620"/>
        <end position="630"/>
    </location>
</feature>
<dbReference type="PROSITE" id="PS50089">
    <property type="entry name" value="ZF_RING_2"/>
    <property type="match status" value="1"/>
</dbReference>
<dbReference type="InterPro" id="IPR017907">
    <property type="entry name" value="Znf_RING_CS"/>
</dbReference>
<feature type="compositionally biased region" description="Gly residues" evidence="5">
    <location>
        <begin position="473"/>
        <end position="488"/>
    </location>
</feature>
<name>A0A9P8ERI1_AURME</name>
<evidence type="ECO:0000313" key="7">
    <source>
        <dbReference type="EMBL" id="KAG9696969.1"/>
    </source>
</evidence>
<feature type="compositionally biased region" description="Polar residues" evidence="5">
    <location>
        <begin position="414"/>
        <end position="423"/>
    </location>
</feature>
<feature type="compositionally biased region" description="Acidic residues" evidence="5">
    <location>
        <begin position="266"/>
        <end position="276"/>
    </location>
</feature>
<reference evidence="7" key="2">
    <citation type="submission" date="2021-08" db="EMBL/GenBank/DDBJ databases">
        <authorList>
            <person name="Gostincar C."/>
            <person name="Sun X."/>
            <person name="Song Z."/>
            <person name="Gunde-Cimerman N."/>
        </authorList>
    </citation>
    <scope>NUCLEOTIDE SEQUENCE</scope>
    <source>
        <strain evidence="7">EXF-9911</strain>
    </source>
</reference>
<feature type="compositionally biased region" description="Polar residues" evidence="5">
    <location>
        <begin position="1"/>
        <end position="24"/>
    </location>
</feature>
<keyword evidence="1" id="KW-0479">Metal-binding</keyword>
<dbReference type="InterPro" id="IPR001841">
    <property type="entry name" value="Znf_RING"/>
</dbReference>
<keyword evidence="2 4" id="KW-0863">Zinc-finger</keyword>
<dbReference type="GO" id="GO:0008270">
    <property type="term" value="F:zinc ion binding"/>
    <property type="evidence" value="ECO:0007669"/>
    <property type="project" value="UniProtKB-KW"/>
</dbReference>